<name>A0A3L6SJ53_PANMI</name>
<protein>
    <submittedName>
        <fullName evidence="1">Uncharacterized protein</fullName>
    </submittedName>
</protein>
<dbReference type="PANTHER" id="PTHR33699">
    <property type="entry name" value="EXPRESSED PROTEIN"/>
    <property type="match status" value="1"/>
</dbReference>
<comment type="caution">
    <text evidence="1">The sequence shown here is derived from an EMBL/GenBank/DDBJ whole genome shotgun (WGS) entry which is preliminary data.</text>
</comment>
<dbReference type="Proteomes" id="UP000275267">
    <property type="component" value="Unassembled WGS sequence"/>
</dbReference>
<gene>
    <name evidence="1" type="ORF">C2845_PM07G24000</name>
</gene>
<sequence length="195" mass="20913">MKVGIARGALLAAPSSDQPATPCLFDLCGMVSHVDLAFRVQKARARRQRVPAFGEWNYDYGGAGDWPVTQYFDSAMQAGLVVAIPPSPKPPKKAVKWSDGATLEAEDGKQRQPVVVGLGLGLGEQGAVKKQGKQSRVADAGAHASPAYKACRVAVKAVDQDLYQIPPDMLCHDPRKRVTRRRSAWMGCLGLSCVA</sequence>
<reference evidence="2" key="1">
    <citation type="journal article" date="2019" name="Nat. Commun.">
        <title>The genome of broomcorn millet.</title>
        <authorList>
            <person name="Zou C."/>
            <person name="Miki D."/>
            <person name="Li D."/>
            <person name="Tang Q."/>
            <person name="Xiao L."/>
            <person name="Rajput S."/>
            <person name="Deng P."/>
            <person name="Jia W."/>
            <person name="Huang R."/>
            <person name="Zhang M."/>
            <person name="Sun Y."/>
            <person name="Hu J."/>
            <person name="Fu X."/>
            <person name="Schnable P.S."/>
            <person name="Li F."/>
            <person name="Zhang H."/>
            <person name="Feng B."/>
            <person name="Zhu X."/>
            <person name="Liu R."/>
            <person name="Schnable J.C."/>
            <person name="Zhu J.-K."/>
            <person name="Zhang H."/>
        </authorList>
    </citation>
    <scope>NUCLEOTIDE SEQUENCE [LARGE SCALE GENOMIC DNA]</scope>
</reference>
<evidence type="ECO:0000313" key="2">
    <source>
        <dbReference type="Proteomes" id="UP000275267"/>
    </source>
</evidence>
<dbReference type="EMBL" id="PQIB02000004">
    <property type="protein sequence ID" value="RLN22628.1"/>
    <property type="molecule type" value="Genomic_DNA"/>
</dbReference>
<dbReference type="OrthoDB" id="755325at2759"/>
<dbReference type="PANTHER" id="PTHR33699:SF23">
    <property type="entry name" value="EXPRESSED PROTEIN"/>
    <property type="match status" value="1"/>
</dbReference>
<dbReference type="AlphaFoldDB" id="A0A3L6SJ53"/>
<keyword evidence="2" id="KW-1185">Reference proteome</keyword>
<accession>A0A3L6SJ53</accession>
<evidence type="ECO:0000313" key="1">
    <source>
        <dbReference type="EMBL" id="RLN22628.1"/>
    </source>
</evidence>
<proteinExistence type="predicted"/>
<organism evidence="1 2">
    <name type="scientific">Panicum miliaceum</name>
    <name type="common">Proso millet</name>
    <name type="synonym">Broomcorn millet</name>
    <dbReference type="NCBI Taxonomy" id="4540"/>
    <lineage>
        <taxon>Eukaryota</taxon>
        <taxon>Viridiplantae</taxon>
        <taxon>Streptophyta</taxon>
        <taxon>Embryophyta</taxon>
        <taxon>Tracheophyta</taxon>
        <taxon>Spermatophyta</taxon>
        <taxon>Magnoliopsida</taxon>
        <taxon>Liliopsida</taxon>
        <taxon>Poales</taxon>
        <taxon>Poaceae</taxon>
        <taxon>PACMAD clade</taxon>
        <taxon>Panicoideae</taxon>
        <taxon>Panicodae</taxon>
        <taxon>Paniceae</taxon>
        <taxon>Panicinae</taxon>
        <taxon>Panicum</taxon>
        <taxon>Panicum sect. Panicum</taxon>
    </lineage>
</organism>
<dbReference type="STRING" id="4540.A0A3L6SJ53"/>